<dbReference type="Proteomes" id="UP000271098">
    <property type="component" value="Unassembled WGS sequence"/>
</dbReference>
<evidence type="ECO:0000313" key="5">
    <source>
        <dbReference type="Proteomes" id="UP000271098"/>
    </source>
</evidence>
<evidence type="ECO:0000256" key="2">
    <source>
        <dbReference type="ARBA" id="ARBA00022803"/>
    </source>
</evidence>
<dbReference type="SMART" id="SM00028">
    <property type="entry name" value="TPR"/>
    <property type="match status" value="3"/>
</dbReference>
<proteinExistence type="predicted"/>
<keyword evidence="1" id="KW-0677">Repeat</keyword>
<dbReference type="Pfam" id="PF12569">
    <property type="entry name" value="NatA_aux_su"/>
    <property type="match status" value="1"/>
</dbReference>
<organism evidence="6">
    <name type="scientific">Gongylonema pulchrum</name>
    <dbReference type="NCBI Taxonomy" id="637853"/>
    <lineage>
        <taxon>Eukaryota</taxon>
        <taxon>Metazoa</taxon>
        <taxon>Ecdysozoa</taxon>
        <taxon>Nematoda</taxon>
        <taxon>Chromadorea</taxon>
        <taxon>Rhabditida</taxon>
        <taxon>Spirurina</taxon>
        <taxon>Spiruromorpha</taxon>
        <taxon>Spiruroidea</taxon>
        <taxon>Gongylonematidae</taxon>
        <taxon>Gongylonema</taxon>
    </lineage>
</organism>
<dbReference type="SUPFAM" id="SSF48452">
    <property type="entry name" value="TPR-like"/>
    <property type="match status" value="1"/>
</dbReference>
<dbReference type="GO" id="GO:0031415">
    <property type="term" value="C:NatA complex"/>
    <property type="evidence" value="ECO:0007669"/>
    <property type="project" value="TreeGrafter"/>
</dbReference>
<evidence type="ECO:0000313" key="4">
    <source>
        <dbReference type="EMBL" id="VDN31472.1"/>
    </source>
</evidence>
<dbReference type="Gene3D" id="1.25.40.1040">
    <property type="match status" value="2"/>
</dbReference>
<dbReference type="PANTHER" id="PTHR22767">
    <property type="entry name" value="N-TERMINAL ACETYLTRANSFERASE-RELATED"/>
    <property type="match status" value="1"/>
</dbReference>
<protein>
    <submittedName>
        <fullName evidence="6">TPR_REGION domain-containing protein</fullName>
    </submittedName>
</protein>
<accession>A0A183EBG6</accession>
<dbReference type="InterPro" id="IPR021183">
    <property type="entry name" value="NatA_aux_su"/>
</dbReference>
<dbReference type="InterPro" id="IPR011990">
    <property type="entry name" value="TPR-like_helical_dom_sf"/>
</dbReference>
<dbReference type="Pfam" id="PF13414">
    <property type="entry name" value="TPR_11"/>
    <property type="match status" value="1"/>
</dbReference>
<dbReference type="WBParaSite" id="GPUH_0001833201-mRNA-1">
    <property type="protein sequence ID" value="GPUH_0001833201-mRNA-1"/>
    <property type="gene ID" value="GPUH_0001833201"/>
</dbReference>
<dbReference type="PANTHER" id="PTHR22767:SF2">
    <property type="entry name" value="N(ALPHA)-ACETYLTRANSFERASE 15_16, ISOFORM A"/>
    <property type="match status" value="1"/>
</dbReference>
<feature type="repeat" description="TPR" evidence="3">
    <location>
        <begin position="142"/>
        <end position="175"/>
    </location>
</feature>
<evidence type="ECO:0000313" key="6">
    <source>
        <dbReference type="WBParaSite" id="GPUH_0001833201-mRNA-1"/>
    </source>
</evidence>
<dbReference type="InterPro" id="IPR019734">
    <property type="entry name" value="TPR_rpt"/>
</dbReference>
<name>A0A183EBG6_9BILA</name>
<reference evidence="6" key="1">
    <citation type="submission" date="2016-06" db="UniProtKB">
        <authorList>
            <consortium name="WormBaseParasite"/>
        </authorList>
    </citation>
    <scope>IDENTIFICATION</scope>
</reference>
<reference evidence="4 5" key="2">
    <citation type="submission" date="2018-11" db="EMBL/GenBank/DDBJ databases">
        <authorList>
            <consortium name="Pathogen Informatics"/>
        </authorList>
    </citation>
    <scope>NUCLEOTIDE SEQUENCE [LARGE SCALE GENOMIC DNA]</scope>
</reference>
<evidence type="ECO:0000256" key="3">
    <source>
        <dbReference type="PROSITE-ProRule" id="PRU00339"/>
    </source>
</evidence>
<dbReference type="AlphaFoldDB" id="A0A183EBG6"/>
<dbReference type="EMBL" id="UYRT01086541">
    <property type="protein sequence ID" value="VDN31472.1"/>
    <property type="molecule type" value="Genomic_DNA"/>
</dbReference>
<keyword evidence="5" id="KW-1185">Reference proteome</keyword>
<dbReference type="OrthoDB" id="10263032at2759"/>
<gene>
    <name evidence="4" type="ORF">GPUH_LOCUS18307</name>
</gene>
<keyword evidence="2 3" id="KW-0802">TPR repeat</keyword>
<sequence>MCHGASFRCAASESALLFAVLLIYAAAAIGAHYKMLDFAFQVSFGGLRSSSSSSMAPPAGQSSSQPLPSKELTLFRKKHYEHKQYKNGLRCAKMILSNPQFSEHGETLAMKGLILNCMGKHEEAQDCVKRGLKASSADLRSHVCWHVFGLVQRSEKKYDEAMKAYKQALRLDSDNMQILRDLSLLQIQMRDLDGYRGGPEYDFEQSELILYQNMILRESGQLELALSKLEENASQIVDRVTYMETRGELLMALDDKKAAEQTYWQLISRNPENLMYYKQVEKCRGLGTVFCYSCSS</sequence>
<dbReference type="PROSITE" id="PS50005">
    <property type="entry name" value="TPR"/>
    <property type="match status" value="1"/>
</dbReference>
<evidence type="ECO:0000256" key="1">
    <source>
        <dbReference type="ARBA" id="ARBA00022737"/>
    </source>
</evidence>